<organism evidence="2 3">
    <name type="scientific">Hymenobacter jeollabukensis</name>
    <dbReference type="NCBI Taxonomy" id="2025313"/>
    <lineage>
        <taxon>Bacteria</taxon>
        <taxon>Pseudomonadati</taxon>
        <taxon>Bacteroidota</taxon>
        <taxon>Cytophagia</taxon>
        <taxon>Cytophagales</taxon>
        <taxon>Hymenobacteraceae</taxon>
        <taxon>Hymenobacter</taxon>
    </lineage>
</organism>
<comment type="caution">
    <text evidence="2">The sequence shown here is derived from an EMBL/GenBank/DDBJ whole genome shotgun (WGS) entry which is preliminary data.</text>
</comment>
<keyword evidence="3" id="KW-1185">Reference proteome</keyword>
<protein>
    <submittedName>
        <fullName evidence="2">Gliding motility lipoprotein GldH</fullName>
    </submittedName>
</protein>
<dbReference type="PROSITE" id="PS51257">
    <property type="entry name" value="PROKAR_LIPOPROTEIN"/>
    <property type="match status" value="1"/>
</dbReference>
<gene>
    <name evidence="2" type="primary">gldH</name>
    <name evidence="2" type="ORF">FDY95_12255</name>
</gene>
<keyword evidence="2" id="KW-0449">Lipoprotein</keyword>
<dbReference type="Pfam" id="PF14109">
    <property type="entry name" value="GldH_lipo"/>
    <property type="match status" value="1"/>
</dbReference>
<dbReference type="Proteomes" id="UP000305517">
    <property type="component" value="Unassembled WGS sequence"/>
</dbReference>
<dbReference type="AlphaFoldDB" id="A0A5R8WQB4"/>
<dbReference type="NCBIfam" id="TIGR03511">
    <property type="entry name" value="GldH_lipo"/>
    <property type="match status" value="1"/>
</dbReference>
<feature type="signal peptide" evidence="1">
    <location>
        <begin position="1"/>
        <end position="22"/>
    </location>
</feature>
<dbReference type="InterPro" id="IPR020018">
    <property type="entry name" value="Motility-assoc_lipoprot_GldH"/>
</dbReference>
<feature type="chain" id="PRO_5024447281" evidence="1">
    <location>
        <begin position="23"/>
        <end position="173"/>
    </location>
</feature>
<evidence type="ECO:0000256" key="1">
    <source>
        <dbReference type="SAM" id="SignalP"/>
    </source>
</evidence>
<proteinExistence type="predicted"/>
<accession>A0A5R8WQB4</accession>
<dbReference type="EMBL" id="VAJM01000005">
    <property type="protein sequence ID" value="TLM92484.1"/>
    <property type="molecule type" value="Genomic_DNA"/>
</dbReference>
<keyword evidence="1" id="KW-0732">Signal</keyword>
<evidence type="ECO:0000313" key="3">
    <source>
        <dbReference type="Proteomes" id="UP000305517"/>
    </source>
</evidence>
<sequence>MHRMLNNWRRAALLLLLAPALAACDPNRVYEDNADLKANGQPYLWSVQDKPAFEFEITDPAQLYNVYFNVRNAMGYGYYNLYMKATLTGPDGKPVGAPRLHQMILMDPKTGEPRGNGTGDIYDHQFLAMPRQRFAQAGKYRVVLEQYMRQDVLPGIMSVGVRVEKVAAEGAAK</sequence>
<evidence type="ECO:0000313" key="2">
    <source>
        <dbReference type="EMBL" id="TLM92484.1"/>
    </source>
</evidence>
<dbReference type="OrthoDB" id="982482at2"/>
<reference evidence="2 3" key="1">
    <citation type="submission" date="2019-05" db="EMBL/GenBank/DDBJ databases">
        <title>Hymenobacter edaphi sp. nov., isolated from abandoned arsenic-contaminated farmland soil.</title>
        <authorList>
            <person name="Nie L."/>
        </authorList>
    </citation>
    <scope>NUCLEOTIDE SEQUENCE [LARGE SCALE GENOMIC DNA]</scope>
    <source>
        <strain evidence="2 3">1-3-3-8</strain>
    </source>
</reference>
<name>A0A5R8WQB4_9BACT</name>